<gene>
    <name evidence="23" type="primary">LOC111477637</name>
</gene>
<evidence type="ECO:0000256" key="4">
    <source>
        <dbReference type="ARBA" id="ARBA00050262"/>
    </source>
</evidence>
<dbReference type="EC" id="4.1.2.47" evidence="16"/>
<evidence type="ECO:0000256" key="15">
    <source>
        <dbReference type="ARBA" id="ARBA00060885"/>
    </source>
</evidence>
<evidence type="ECO:0000256" key="16">
    <source>
        <dbReference type="ARBA" id="ARBA00066572"/>
    </source>
</evidence>
<feature type="domain" description="AB hydrolase-1" evidence="21">
    <location>
        <begin position="50"/>
        <end position="286"/>
    </location>
</feature>
<comment type="catalytic activity">
    <reaction evidence="6">
        <text>formylthiophene + hydrogen cyanide = (2R)-2-hydroxy-2-(thiophen-2-yl)acetonitrile</text>
        <dbReference type="Rhea" id="RHEA:77455"/>
        <dbReference type="ChEBI" id="CHEBI:18407"/>
        <dbReference type="ChEBI" id="CHEBI:87301"/>
        <dbReference type="ChEBI" id="CHEBI:197332"/>
    </reaction>
</comment>
<sequence length="301" mass="34108">MECFVFLFEYEQSPRFVLSFNYLNVPIPLSLHFKAFLIYQRSCEDMEQKHFVLVHGACHGAWTWYKIKPLLEAAGHRVTVLDMAGAGVNMKAIQEVKSFVEYSEPLLQALSCVGPNEKVILVGHSLGGMSLAVAMEKFPHKIAASVFVTAFVPDTHHQPSDVIEQFRESLPKEFWQDTQVSTNDKPSSWFIFGPKCTANNIYQLSPSEDLALAMTLMRPGSLFKEDLANAEKFTEKNYGSVKKVYVICSEDKTISKQFQKRMIESHGIQDVMEIDGADHMPMFSKPLQLFKCLLQVAHNCI</sequence>
<dbReference type="PANTHER" id="PTHR10992">
    <property type="entry name" value="METHYLESTERASE FAMILY MEMBER"/>
    <property type="match status" value="1"/>
</dbReference>
<evidence type="ECO:0000313" key="22">
    <source>
        <dbReference type="Proteomes" id="UP000504608"/>
    </source>
</evidence>
<comment type="catalytic activity">
    <reaction evidence="2">
        <text>4-methoxybenzaldehyde + hydrogen cyanide = (2S)-2-hydroxy-2-(4-methoxyphenyl)acetonitrile</text>
        <dbReference type="Rhea" id="RHEA:77447"/>
        <dbReference type="ChEBI" id="CHEBI:18407"/>
        <dbReference type="ChEBI" id="CHEBI:28235"/>
        <dbReference type="ChEBI" id="CHEBI:197328"/>
    </reaction>
</comment>
<comment type="similarity">
    <text evidence="15">Belongs to the AB hydrolase superfamily. Hydroxynitrile lyase family.</text>
</comment>
<evidence type="ECO:0000256" key="13">
    <source>
        <dbReference type="ARBA" id="ARBA00052609"/>
    </source>
</evidence>
<comment type="catalytic activity">
    <reaction evidence="11">
        <text>3-formylthiophene + hydrogen cyanide = (2S)-2-hydroxy-2-(thiophen-3-yl)acetonitrile</text>
        <dbReference type="Rhea" id="RHEA:77459"/>
        <dbReference type="ChEBI" id="CHEBI:18407"/>
        <dbReference type="ChEBI" id="CHEBI:87611"/>
        <dbReference type="ChEBI" id="CHEBI:197333"/>
    </reaction>
</comment>
<protein>
    <recommendedName>
        <fullName evidence="17">(S)-hydroxynitrile lyase</fullName>
        <ecNumber evidence="16">4.1.2.47</ecNumber>
    </recommendedName>
    <alternativeName>
        <fullName evidence="18">2-hydroxy-2-methylpropanenitrile lyase</fullName>
    </alternativeName>
    <alternativeName>
        <fullName evidence="19">Acetone cyanohydrin lyase</fullName>
    </alternativeName>
    <alternativeName>
        <fullName evidence="20">Hydroxynitrile lyase</fullName>
    </alternativeName>
</protein>
<dbReference type="GO" id="GO:0009696">
    <property type="term" value="P:salicylic acid metabolic process"/>
    <property type="evidence" value="ECO:0007669"/>
    <property type="project" value="TreeGrafter"/>
</dbReference>
<dbReference type="Pfam" id="PF00561">
    <property type="entry name" value="Abhydrolase_1"/>
    <property type="match status" value="1"/>
</dbReference>
<keyword evidence="22" id="KW-1185">Reference proteome</keyword>
<evidence type="ECO:0000256" key="3">
    <source>
        <dbReference type="ARBA" id="ARBA00050241"/>
    </source>
</evidence>
<evidence type="ECO:0000256" key="1">
    <source>
        <dbReference type="ARBA" id="ARBA00022801"/>
    </source>
</evidence>
<evidence type="ECO:0000256" key="9">
    <source>
        <dbReference type="ARBA" id="ARBA00051977"/>
    </source>
</evidence>
<evidence type="ECO:0000256" key="20">
    <source>
        <dbReference type="ARBA" id="ARBA00079794"/>
    </source>
</evidence>
<dbReference type="InterPro" id="IPR029058">
    <property type="entry name" value="AB_hydrolase_fold"/>
</dbReference>
<evidence type="ECO:0000256" key="7">
    <source>
        <dbReference type="ARBA" id="ARBA00051647"/>
    </source>
</evidence>
<evidence type="ECO:0000313" key="23">
    <source>
        <dbReference type="RefSeq" id="XP_022977269.1"/>
    </source>
</evidence>
<comment type="catalytic activity">
    <reaction evidence="5">
        <text>benzaldehyde + hydrogen cyanide = (S)-mandelonitrile</text>
        <dbReference type="Rhea" id="RHEA:77427"/>
        <dbReference type="ChEBI" id="CHEBI:17169"/>
        <dbReference type="ChEBI" id="CHEBI:18407"/>
        <dbReference type="ChEBI" id="CHEBI:36941"/>
    </reaction>
</comment>
<dbReference type="InterPro" id="IPR000073">
    <property type="entry name" value="AB_hydrolase_1"/>
</dbReference>
<accession>A0A6J1IQY1</accession>
<comment type="catalytic activity">
    <reaction evidence="13">
        <text>cyclohexanecarbaldehyde + hydrogen cyanide = (2S)-2-cyclohexyl-2-hydroxyacetonitrile</text>
        <dbReference type="Rhea" id="RHEA:77423"/>
        <dbReference type="ChEBI" id="CHEBI:18407"/>
        <dbReference type="ChEBI" id="CHEBI:197359"/>
        <dbReference type="ChEBI" id="CHEBI:197360"/>
    </reaction>
</comment>
<comment type="catalytic activity">
    <reaction evidence="7">
        <text>butan-2-one + hydrogen cyanide = 2-hydroxy-2-methylbutanenitrile</text>
        <dbReference type="Rhea" id="RHEA:77467"/>
        <dbReference type="ChEBI" id="CHEBI:18407"/>
        <dbReference type="ChEBI" id="CHEBI:28398"/>
        <dbReference type="ChEBI" id="CHEBI:60954"/>
    </reaction>
    <physiologicalReaction direction="right-to-left" evidence="7">
        <dbReference type="Rhea" id="RHEA:77469"/>
    </physiologicalReaction>
</comment>
<name>A0A6J1IQY1_CUCMA</name>
<evidence type="ECO:0000256" key="14">
    <source>
        <dbReference type="ARBA" id="ARBA00052826"/>
    </source>
</evidence>
<dbReference type="GO" id="GO:0080032">
    <property type="term" value="F:methyl jasmonate esterase activity"/>
    <property type="evidence" value="ECO:0007669"/>
    <property type="project" value="TreeGrafter"/>
</dbReference>
<dbReference type="GO" id="GO:0047606">
    <property type="term" value="F:(S)-hydroxynitrile lyase activity"/>
    <property type="evidence" value="ECO:0007669"/>
    <property type="project" value="UniProtKB-EC"/>
</dbReference>
<evidence type="ECO:0000256" key="19">
    <source>
        <dbReference type="ARBA" id="ARBA00078291"/>
    </source>
</evidence>
<comment type="catalytic activity">
    <reaction evidence="12">
        <text>2,2-dimethylpropanal + hydrogen cyanide = (2S)-2-hydroxy-3,3-dimethylbutanenitrile</text>
        <dbReference type="Rhea" id="RHEA:77407"/>
        <dbReference type="ChEBI" id="CHEBI:18407"/>
        <dbReference type="ChEBI" id="CHEBI:141557"/>
        <dbReference type="ChEBI" id="CHEBI:197355"/>
    </reaction>
</comment>
<dbReference type="RefSeq" id="XP_022977269.1">
    <property type="nucleotide sequence ID" value="XM_023121501.1"/>
</dbReference>
<dbReference type="SUPFAM" id="SSF53474">
    <property type="entry name" value="alpha/beta-Hydrolases"/>
    <property type="match status" value="1"/>
</dbReference>
<dbReference type="FunFam" id="3.40.50.1820:FF:000051">
    <property type="entry name" value="(S)-hydroxynitrile lyase"/>
    <property type="match status" value="1"/>
</dbReference>
<comment type="catalytic activity">
    <reaction evidence="3">
        <text>a monosubstituted aliphatic (S)-hydroxynitrile = an aldehyde + hydrogen cyanide</text>
        <dbReference type="Rhea" id="RHEA:56588"/>
        <dbReference type="ChEBI" id="CHEBI:17478"/>
        <dbReference type="ChEBI" id="CHEBI:18407"/>
        <dbReference type="ChEBI" id="CHEBI:140596"/>
        <dbReference type="EC" id="4.1.2.47"/>
    </reaction>
</comment>
<evidence type="ECO:0000256" key="6">
    <source>
        <dbReference type="ARBA" id="ARBA00050608"/>
    </source>
</evidence>
<evidence type="ECO:0000256" key="17">
    <source>
        <dbReference type="ARBA" id="ARBA00069221"/>
    </source>
</evidence>
<evidence type="ECO:0000256" key="5">
    <source>
        <dbReference type="ARBA" id="ARBA00050358"/>
    </source>
</evidence>
<dbReference type="InterPro" id="IPR045889">
    <property type="entry name" value="MES/HNL"/>
</dbReference>
<evidence type="ECO:0000256" key="12">
    <source>
        <dbReference type="ARBA" id="ARBA00052600"/>
    </source>
</evidence>
<comment type="catalytic activity">
    <reaction evidence="8">
        <text>a disubstituted aliphatic (S)-hydroxynitrile = a ketone + hydrogen cyanide</text>
        <dbReference type="Rhea" id="RHEA:56592"/>
        <dbReference type="ChEBI" id="CHEBI:17087"/>
        <dbReference type="ChEBI" id="CHEBI:18407"/>
        <dbReference type="ChEBI" id="CHEBI:140597"/>
        <dbReference type="EC" id="4.1.2.47"/>
    </reaction>
</comment>
<dbReference type="GO" id="GO:0009694">
    <property type="term" value="P:jasmonic acid metabolic process"/>
    <property type="evidence" value="ECO:0007669"/>
    <property type="project" value="TreeGrafter"/>
</dbReference>
<reference evidence="23" key="1">
    <citation type="submission" date="2025-08" db="UniProtKB">
        <authorList>
            <consortium name="RefSeq"/>
        </authorList>
    </citation>
    <scope>IDENTIFICATION</scope>
    <source>
        <tissue evidence="23">Young leaves</tissue>
    </source>
</reference>
<comment type="catalytic activity">
    <reaction evidence="9">
        <text>acrolein + hydrogen cyanide = (2S)-2-hydroxybut-3-enenitrile</text>
        <dbReference type="Rhea" id="RHEA:77411"/>
        <dbReference type="ChEBI" id="CHEBI:15368"/>
        <dbReference type="ChEBI" id="CHEBI:18407"/>
        <dbReference type="ChEBI" id="CHEBI:197356"/>
    </reaction>
</comment>
<dbReference type="OrthoDB" id="408373at2759"/>
<organism evidence="22 23">
    <name type="scientific">Cucurbita maxima</name>
    <name type="common">Pumpkin</name>
    <name type="synonym">Winter squash</name>
    <dbReference type="NCBI Taxonomy" id="3661"/>
    <lineage>
        <taxon>Eukaryota</taxon>
        <taxon>Viridiplantae</taxon>
        <taxon>Streptophyta</taxon>
        <taxon>Embryophyta</taxon>
        <taxon>Tracheophyta</taxon>
        <taxon>Spermatophyta</taxon>
        <taxon>Magnoliopsida</taxon>
        <taxon>eudicotyledons</taxon>
        <taxon>Gunneridae</taxon>
        <taxon>Pentapetalae</taxon>
        <taxon>rosids</taxon>
        <taxon>fabids</taxon>
        <taxon>Cucurbitales</taxon>
        <taxon>Cucurbitaceae</taxon>
        <taxon>Cucurbiteae</taxon>
        <taxon>Cucurbita</taxon>
    </lineage>
</organism>
<evidence type="ECO:0000256" key="18">
    <source>
        <dbReference type="ARBA" id="ARBA00076040"/>
    </source>
</evidence>
<dbReference type="AlphaFoldDB" id="A0A6J1IQY1"/>
<comment type="catalytic activity">
    <reaction evidence="4">
        <text>2-hydroxy-2-methylpropanenitrile = acetone + hydrogen cyanide</text>
        <dbReference type="Rhea" id="RHEA:11932"/>
        <dbReference type="ChEBI" id="CHEBI:15347"/>
        <dbReference type="ChEBI" id="CHEBI:15348"/>
        <dbReference type="ChEBI" id="CHEBI:18407"/>
    </reaction>
    <physiologicalReaction direction="left-to-right" evidence="4">
        <dbReference type="Rhea" id="RHEA:11933"/>
    </physiologicalReaction>
</comment>
<evidence type="ECO:0000256" key="8">
    <source>
        <dbReference type="ARBA" id="ARBA00051735"/>
    </source>
</evidence>
<evidence type="ECO:0000259" key="21">
    <source>
        <dbReference type="Pfam" id="PF00561"/>
    </source>
</evidence>
<comment type="catalytic activity">
    <reaction evidence="14">
        <text>an aromatic (S)-hydroxynitrile = an aromatic aldehyde + hydrogen cyanide</text>
        <dbReference type="Rhea" id="RHEA:54660"/>
        <dbReference type="ChEBI" id="CHEBI:18407"/>
        <dbReference type="ChEBI" id="CHEBI:33855"/>
        <dbReference type="ChEBI" id="CHEBI:138306"/>
        <dbReference type="EC" id="4.1.2.47"/>
    </reaction>
</comment>
<evidence type="ECO:0000256" key="2">
    <source>
        <dbReference type="ARBA" id="ARBA00050104"/>
    </source>
</evidence>
<dbReference type="KEGG" id="cmax:111477637"/>
<keyword evidence="1" id="KW-0378">Hydrolase</keyword>
<dbReference type="PANTHER" id="PTHR10992:SF1083">
    <property type="entry name" value="METHYLESTERASE 1"/>
    <property type="match status" value="1"/>
</dbReference>
<dbReference type="Proteomes" id="UP000504608">
    <property type="component" value="Unplaced"/>
</dbReference>
<dbReference type="GeneID" id="111477637"/>
<evidence type="ECO:0000256" key="10">
    <source>
        <dbReference type="ARBA" id="ARBA00052033"/>
    </source>
</evidence>
<dbReference type="GO" id="GO:0080031">
    <property type="term" value="F:methyl salicylate esterase activity"/>
    <property type="evidence" value="ECO:0007669"/>
    <property type="project" value="TreeGrafter"/>
</dbReference>
<comment type="catalytic activity">
    <reaction evidence="10">
        <text>2-methylpropanal + hydrogen cyanide = (2S)-2-hydroxy-3-methylbutanenitrile</text>
        <dbReference type="Rhea" id="RHEA:77403"/>
        <dbReference type="ChEBI" id="CHEBI:18407"/>
        <dbReference type="ChEBI" id="CHEBI:48943"/>
        <dbReference type="ChEBI" id="CHEBI:197354"/>
    </reaction>
</comment>
<dbReference type="Gene3D" id="3.40.50.1820">
    <property type="entry name" value="alpha/beta hydrolase"/>
    <property type="match status" value="1"/>
</dbReference>
<dbReference type="GO" id="GO:0080030">
    <property type="term" value="F:methyl indole-3-acetate esterase activity"/>
    <property type="evidence" value="ECO:0007669"/>
    <property type="project" value="TreeGrafter"/>
</dbReference>
<proteinExistence type="inferred from homology"/>
<evidence type="ECO:0000256" key="11">
    <source>
        <dbReference type="ARBA" id="ARBA00052511"/>
    </source>
</evidence>